<gene>
    <name evidence="1" type="ORF">ASIM_LOCUS1295</name>
</gene>
<organism evidence="3">
    <name type="scientific">Anisakis simplex</name>
    <name type="common">Herring worm</name>
    <dbReference type="NCBI Taxonomy" id="6269"/>
    <lineage>
        <taxon>Eukaryota</taxon>
        <taxon>Metazoa</taxon>
        <taxon>Ecdysozoa</taxon>
        <taxon>Nematoda</taxon>
        <taxon>Chromadorea</taxon>
        <taxon>Rhabditida</taxon>
        <taxon>Spirurina</taxon>
        <taxon>Ascaridomorpha</taxon>
        <taxon>Ascaridoidea</taxon>
        <taxon>Anisakidae</taxon>
        <taxon>Anisakis</taxon>
        <taxon>Anisakis simplex complex</taxon>
    </lineage>
</organism>
<sequence length="81" mass="8917">MVTVVEVYLFDLCIAENEVGIGAEVVAFVDMMVSRRSASDRVVSVLLLAQRWALEQAPSLGCEVTSHILKNSLFLVVCFEV</sequence>
<evidence type="ECO:0000313" key="2">
    <source>
        <dbReference type="Proteomes" id="UP000267096"/>
    </source>
</evidence>
<accession>A0A0M3J1L2</accession>
<evidence type="ECO:0000313" key="1">
    <source>
        <dbReference type="EMBL" id="VDK18611.1"/>
    </source>
</evidence>
<protein>
    <submittedName>
        <fullName evidence="3">Cyclin N-terminal domain-containing protein</fullName>
    </submittedName>
</protein>
<proteinExistence type="predicted"/>
<evidence type="ECO:0000313" key="3">
    <source>
        <dbReference type="WBParaSite" id="ASIM_0000141501-mRNA-1"/>
    </source>
</evidence>
<dbReference type="AlphaFoldDB" id="A0A0M3J1L2"/>
<keyword evidence="2" id="KW-1185">Reference proteome</keyword>
<reference evidence="1 2" key="2">
    <citation type="submission" date="2018-11" db="EMBL/GenBank/DDBJ databases">
        <authorList>
            <consortium name="Pathogen Informatics"/>
        </authorList>
    </citation>
    <scope>NUCLEOTIDE SEQUENCE [LARGE SCALE GENOMIC DNA]</scope>
</reference>
<reference evidence="3" key="1">
    <citation type="submission" date="2017-02" db="UniProtKB">
        <authorList>
            <consortium name="WormBaseParasite"/>
        </authorList>
    </citation>
    <scope>IDENTIFICATION</scope>
</reference>
<dbReference type="Proteomes" id="UP000267096">
    <property type="component" value="Unassembled WGS sequence"/>
</dbReference>
<name>A0A0M3J1L2_ANISI</name>
<dbReference type="EMBL" id="UYRR01001299">
    <property type="protein sequence ID" value="VDK18611.1"/>
    <property type="molecule type" value="Genomic_DNA"/>
</dbReference>
<dbReference type="WBParaSite" id="ASIM_0000141501-mRNA-1">
    <property type="protein sequence ID" value="ASIM_0000141501-mRNA-1"/>
    <property type="gene ID" value="ASIM_0000141501"/>
</dbReference>